<reference evidence="6" key="1">
    <citation type="submission" date="2021-01" db="EMBL/GenBank/DDBJ databases">
        <title>Whole genome shotgun sequence of Actinoplanes rishiriensis NBRC 108556.</title>
        <authorList>
            <person name="Komaki H."/>
            <person name="Tamura T."/>
        </authorList>
    </citation>
    <scope>NUCLEOTIDE SEQUENCE</scope>
    <source>
        <strain evidence="6">NBRC 108556</strain>
    </source>
</reference>
<keyword evidence="3 6" id="KW-0067">ATP-binding</keyword>
<dbReference type="Pfam" id="PF00005">
    <property type="entry name" value="ABC_tran"/>
    <property type="match status" value="1"/>
</dbReference>
<dbReference type="PANTHER" id="PTHR42794:SF1">
    <property type="entry name" value="HEMIN IMPORT ATP-BINDING PROTEIN HMUV"/>
    <property type="match status" value="1"/>
</dbReference>
<dbReference type="FunFam" id="3.40.50.300:FF:000134">
    <property type="entry name" value="Iron-enterobactin ABC transporter ATP-binding protein"/>
    <property type="match status" value="1"/>
</dbReference>
<organism evidence="6 7">
    <name type="scientific">Paractinoplanes rishiriensis</name>
    <dbReference type="NCBI Taxonomy" id="1050105"/>
    <lineage>
        <taxon>Bacteria</taxon>
        <taxon>Bacillati</taxon>
        <taxon>Actinomycetota</taxon>
        <taxon>Actinomycetes</taxon>
        <taxon>Micromonosporales</taxon>
        <taxon>Micromonosporaceae</taxon>
        <taxon>Paractinoplanes</taxon>
    </lineage>
</organism>
<evidence type="ECO:0000256" key="2">
    <source>
        <dbReference type="ARBA" id="ARBA00022741"/>
    </source>
</evidence>
<accession>A0A919MZE0</accession>
<sequence length="263" mass="28276">MSQAIAVKALRVRLDETLIVDGVDLDVATGEWVTVIGPNGAGKSTALRAIGGLVPFDGTVELNGVPVDRLPRRERAKTIAGVAQNPVVPPAMRVFDYTLLGRTPYVPPLGRESAADLEMVDEVLAALDLSRFASRRLDTLSGGERQRVFLARALAQGARILLLDEPTSALDIGHQQEVLELVDHLRAERGLTVLATMHDLSTAGEYADRMVLLAAGRVVAAGPPREVLTEANLATHYRVRVRVVEGEHGPLVVPVRGRVDRSA</sequence>
<protein>
    <submittedName>
        <fullName evidence="6">Hemin ABC transporter ATP-binding protein</fullName>
    </submittedName>
</protein>
<dbReference type="InterPro" id="IPR003439">
    <property type="entry name" value="ABC_transporter-like_ATP-bd"/>
</dbReference>
<dbReference type="CDD" id="cd03214">
    <property type="entry name" value="ABC_Iron-Siderophores_B12_Hemin"/>
    <property type="match status" value="1"/>
</dbReference>
<keyword evidence="4" id="KW-1278">Translocase</keyword>
<keyword evidence="2" id="KW-0547">Nucleotide-binding</keyword>
<dbReference type="RefSeq" id="WP_203785223.1">
    <property type="nucleotide sequence ID" value="NZ_BOMV01000060.1"/>
</dbReference>
<dbReference type="PROSITE" id="PS50893">
    <property type="entry name" value="ABC_TRANSPORTER_2"/>
    <property type="match status" value="1"/>
</dbReference>
<dbReference type="InterPro" id="IPR003593">
    <property type="entry name" value="AAA+_ATPase"/>
</dbReference>
<keyword evidence="7" id="KW-1185">Reference proteome</keyword>
<dbReference type="InterPro" id="IPR027417">
    <property type="entry name" value="P-loop_NTPase"/>
</dbReference>
<dbReference type="SUPFAM" id="SSF52540">
    <property type="entry name" value="P-loop containing nucleoside triphosphate hydrolases"/>
    <property type="match status" value="1"/>
</dbReference>
<dbReference type="PROSITE" id="PS00211">
    <property type="entry name" value="ABC_TRANSPORTER_1"/>
    <property type="match status" value="1"/>
</dbReference>
<evidence type="ECO:0000259" key="5">
    <source>
        <dbReference type="PROSITE" id="PS50893"/>
    </source>
</evidence>
<dbReference type="GO" id="GO:0016887">
    <property type="term" value="F:ATP hydrolysis activity"/>
    <property type="evidence" value="ECO:0007669"/>
    <property type="project" value="InterPro"/>
</dbReference>
<name>A0A919MZE0_9ACTN</name>
<keyword evidence="1" id="KW-0813">Transport</keyword>
<comment type="caution">
    <text evidence="6">The sequence shown here is derived from an EMBL/GenBank/DDBJ whole genome shotgun (WGS) entry which is preliminary data.</text>
</comment>
<proteinExistence type="predicted"/>
<dbReference type="InterPro" id="IPR017871">
    <property type="entry name" value="ABC_transporter-like_CS"/>
</dbReference>
<evidence type="ECO:0000256" key="3">
    <source>
        <dbReference type="ARBA" id="ARBA00022840"/>
    </source>
</evidence>
<dbReference type="GO" id="GO:0005524">
    <property type="term" value="F:ATP binding"/>
    <property type="evidence" value="ECO:0007669"/>
    <property type="project" value="UniProtKB-KW"/>
</dbReference>
<evidence type="ECO:0000313" key="6">
    <source>
        <dbReference type="EMBL" id="GIE98195.1"/>
    </source>
</evidence>
<dbReference type="EMBL" id="BOMV01000060">
    <property type="protein sequence ID" value="GIE98195.1"/>
    <property type="molecule type" value="Genomic_DNA"/>
</dbReference>
<dbReference type="Proteomes" id="UP000636960">
    <property type="component" value="Unassembled WGS sequence"/>
</dbReference>
<feature type="domain" description="ABC transporter" evidence="5">
    <location>
        <begin position="5"/>
        <end position="240"/>
    </location>
</feature>
<evidence type="ECO:0000256" key="4">
    <source>
        <dbReference type="ARBA" id="ARBA00022967"/>
    </source>
</evidence>
<dbReference type="AlphaFoldDB" id="A0A919MZE0"/>
<gene>
    <name evidence="6" type="ORF">Ari01nite_56600</name>
</gene>
<evidence type="ECO:0000313" key="7">
    <source>
        <dbReference type="Proteomes" id="UP000636960"/>
    </source>
</evidence>
<dbReference type="Gene3D" id="3.40.50.300">
    <property type="entry name" value="P-loop containing nucleotide triphosphate hydrolases"/>
    <property type="match status" value="1"/>
</dbReference>
<dbReference type="PANTHER" id="PTHR42794">
    <property type="entry name" value="HEMIN IMPORT ATP-BINDING PROTEIN HMUV"/>
    <property type="match status" value="1"/>
</dbReference>
<dbReference type="SMART" id="SM00382">
    <property type="entry name" value="AAA"/>
    <property type="match status" value="1"/>
</dbReference>
<evidence type="ECO:0000256" key="1">
    <source>
        <dbReference type="ARBA" id="ARBA00022448"/>
    </source>
</evidence>